<dbReference type="AlphaFoldDB" id="A0A918LZI7"/>
<dbReference type="Proteomes" id="UP000646776">
    <property type="component" value="Unassembled WGS sequence"/>
</dbReference>
<sequence length="104" mass="11538">MKHCEDQFAPPPEMQTEACRVAGVQLDVDPALVLRCELGAHEGQDHAAGIVEAQDPSGRMTWVWWRSGVDVRDPCMARRFGEAERLDNVVCGLFAGHEGEHAWP</sequence>
<name>A0A918LZI7_9ACTN</name>
<dbReference type="RefSeq" id="WP_189716120.1">
    <property type="nucleotide sequence ID" value="NZ_BMSA01000024.1"/>
</dbReference>
<protein>
    <submittedName>
        <fullName evidence="1">Uncharacterized protein</fullName>
    </submittedName>
</protein>
<accession>A0A918LZI7</accession>
<evidence type="ECO:0000313" key="2">
    <source>
        <dbReference type="Proteomes" id="UP000646776"/>
    </source>
</evidence>
<reference evidence="1" key="2">
    <citation type="submission" date="2020-09" db="EMBL/GenBank/DDBJ databases">
        <authorList>
            <person name="Sun Q."/>
            <person name="Ohkuma M."/>
        </authorList>
    </citation>
    <scope>NUCLEOTIDE SEQUENCE</scope>
    <source>
        <strain evidence="1">JCM 4125</strain>
    </source>
</reference>
<reference evidence="1" key="1">
    <citation type="journal article" date="2014" name="Int. J. Syst. Evol. Microbiol.">
        <title>Complete genome sequence of Corynebacterium casei LMG S-19264T (=DSM 44701T), isolated from a smear-ripened cheese.</title>
        <authorList>
            <consortium name="US DOE Joint Genome Institute (JGI-PGF)"/>
            <person name="Walter F."/>
            <person name="Albersmeier A."/>
            <person name="Kalinowski J."/>
            <person name="Ruckert C."/>
        </authorList>
    </citation>
    <scope>NUCLEOTIDE SEQUENCE</scope>
    <source>
        <strain evidence="1">JCM 4125</strain>
    </source>
</reference>
<gene>
    <name evidence="1" type="ORF">GCM10010226_67150</name>
</gene>
<evidence type="ECO:0000313" key="1">
    <source>
        <dbReference type="EMBL" id="GGT79294.1"/>
    </source>
</evidence>
<dbReference type="EMBL" id="BMSA01000024">
    <property type="protein sequence ID" value="GGT79294.1"/>
    <property type="molecule type" value="Genomic_DNA"/>
</dbReference>
<comment type="caution">
    <text evidence="1">The sequence shown here is derived from an EMBL/GenBank/DDBJ whole genome shotgun (WGS) entry which is preliminary data.</text>
</comment>
<organism evidence="1 2">
    <name type="scientific">Streptomyces phaeofaciens</name>
    <dbReference type="NCBI Taxonomy" id="68254"/>
    <lineage>
        <taxon>Bacteria</taxon>
        <taxon>Bacillati</taxon>
        <taxon>Actinomycetota</taxon>
        <taxon>Actinomycetes</taxon>
        <taxon>Kitasatosporales</taxon>
        <taxon>Streptomycetaceae</taxon>
        <taxon>Streptomyces</taxon>
    </lineage>
</organism>
<proteinExistence type="predicted"/>
<keyword evidence="2" id="KW-1185">Reference proteome</keyword>